<dbReference type="AlphaFoldDB" id="A0A7C8PQX4"/>
<gene>
    <name evidence="1" type="ORF">EYR41_010046</name>
</gene>
<comment type="caution">
    <text evidence="1">The sequence shown here is derived from an EMBL/GenBank/DDBJ whole genome shotgun (WGS) entry which is preliminary data.</text>
</comment>
<evidence type="ECO:0000313" key="1">
    <source>
        <dbReference type="EMBL" id="TGJ63962.1"/>
    </source>
</evidence>
<dbReference type="EMBL" id="SOZJ01000007">
    <property type="protein sequence ID" value="TGJ63962.1"/>
    <property type="molecule type" value="Genomic_DNA"/>
</dbReference>
<organism evidence="1 2">
    <name type="scientific">Orbilia oligospora</name>
    <name type="common">Nematode-trapping fungus</name>
    <name type="synonym">Arthrobotrys oligospora</name>
    <dbReference type="NCBI Taxonomy" id="2813651"/>
    <lineage>
        <taxon>Eukaryota</taxon>
        <taxon>Fungi</taxon>
        <taxon>Dikarya</taxon>
        <taxon>Ascomycota</taxon>
        <taxon>Pezizomycotina</taxon>
        <taxon>Orbiliomycetes</taxon>
        <taxon>Orbiliales</taxon>
        <taxon>Orbiliaceae</taxon>
        <taxon>Orbilia</taxon>
    </lineage>
</organism>
<proteinExistence type="predicted"/>
<name>A0A7C8PQX4_ORBOL</name>
<evidence type="ECO:0000313" key="2">
    <source>
        <dbReference type="Proteomes" id="UP000297595"/>
    </source>
</evidence>
<protein>
    <submittedName>
        <fullName evidence="1">Uncharacterized protein</fullName>
    </submittedName>
</protein>
<dbReference type="InterPro" id="IPR015943">
    <property type="entry name" value="WD40/YVTN_repeat-like_dom_sf"/>
</dbReference>
<reference evidence="1 2" key="1">
    <citation type="submission" date="2019-03" db="EMBL/GenBank/DDBJ databases">
        <title>Nematode-trapping fungi genome.</title>
        <authorList>
            <person name="Vidal-Diez De Ulzurrun G."/>
        </authorList>
    </citation>
    <scope>NUCLEOTIDE SEQUENCE [LARGE SCALE GENOMIC DNA]</scope>
    <source>
        <strain evidence="1 2">TWF154</strain>
    </source>
</reference>
<dbReference type="Gene3D" id="2.130.10.10">
    <property type="entry name" value="YVTN repeat-like/Quinoprotein amine dehydrogenase"/>
    <property type="match status" value="1"/>
</dbReference>
<accession>A0A7C8PQX4</accession>
<sequence>MKSLKWPLDKAEINKVISNLKVLEDTIQFAIKIDELKLVLCLAFSHDKKYLATFLRSTTNDTSVRIWDLATTPLTLDFSVTAGPGKPTANRSPYQLVFSTNRQYLALSVFDDDENHLTWADLRYKDNISNIHVFECDIVNRQLKRSRRLDVNSGLKVHPYVSSQKNKFLYEKENIDIKAWAEGKWDQEEPELEPGLAYQDGWWLWGGRKVLMATEEVDGWSASIRMDFYDGSVAWLRMSGGIAVMKFDQSGINKLEKRYPQLRSMVTRQVEGGS</sequence>
<dbReference type="SUPFAM" id="SSF82171">
    <property type="entry name" value="DPP6 N-terminal domain-like"/>
    <property type="match status" value="1"/>
</dbReference>
<dbReference type="Proteomes" id="UP000297595">
    <property type="component" value="Unassembled WGS sequence"/>
</dbReference>